<keyword evidence="4" id="KW-1185">Reference proteome</keyword>
<evidence type="ECO:0000313" key="3">
    <source>
        <dbReference type="EMBL" id="MEL7558190.1"/>
    </source>
</evidence>
<sequence>MFKPTRSIFSAWLAALQSITVSPRSIPFDRFEALRVLNISLPLSALVDDAAAAAASFVRRQKAMFIFVRRIFLLGGARRPRWESGANNFHGLQTENLFMKNPLAKRMDPLIGKLKLLEESDTGPFISELKKREAPTILGFLNQHGYNIAQRQPAVLDSFMQVNYLLRDGIGIKMACSFNGRDPKANLNGSDFIPELIEDLVGESHDRYELFAMGTREPWLSEGARNLFGDRRFYAIDGFKAPEEYLEFYQKHHVPGRYPIIVLAMGMPKQERVALHLQKAMDTRALLICGGAILDFSAQRFPRAPVVFRRLGLEWAFRMLIEPRRLFKRYAIGIPVFFFYLSRNALSSARRVGGWNELKREP</sequence>
<dbReference type="RefSeq" id="WP_319300293.1">
    <property type="nucleotide sequence ID" value="NZ_JBCFXD010000002.1"/>
</dbReference>
<reference evidence="3 4" key="1">
    <citation type="submission" date="2024-04" db="EMBL/GenBank/DDBJ databases">
        <title>Draft Genome Sequence of Isolates Cultured from Underwater Hawaii Seamounts in the North Pacific Ocean.</title>
        <authorList>
            <person name="Sharma I."/>
            <person name="Darden B."/>
            <person name="Creggett J."/>
            <person name="Taylor S."/>
            <person name="Grant M.P."/>
            <person name="Scott J."/>
            <person name="Attles S."/>
            <person name="Walker S."/>
            <person name="Johnson G."/>
            <person name="St. Cloud C."/>
        </authorList>
    </citation>
    <scope>NUCLEOTIDE SEQUENCE [LARGE SCALE GENOMIC DNA]</scope>
    <source>
        <strain evidence="3 4">03GJ23</strain>
    </source>
</reference>
<comment type="caution">
    <text evidence="3">The sequence shown here is derived from an EMBL/GenBank/DDBJ whole genome shotgun (WGS) entry which is preliminary data.</text>
</comment>
<dbReference type="PANTHER" id="PTHR34136">
    <property type="match status" value="1"/>
</dbReference>
<evidence type="ECO:0000256" key="2">
    <source>
        <dbReference type="ARBA" id="ARBA00022679"/>
    </source>
</evidence>
<dbReference type="Pfam" id="PF03808">
    <property type="entry name" value="Glyco_tran_WecG"/>
    <property type="match status" value="1"/>
</dbReference>
<gene>
    <name evidence="3" type="ORF">AAGW23_04960</name>
</gene>
<dbReference type="CDD" id="cd06533">
    <property type="entry name" value="Glyco_transf_WecG_TagA"/>
    <property type="match status" value="1"/>
</dbReference>
<dbReference type="InterPro" id="IPR004629">
    <property type="entry name" value="WecG_TagA_CpsF"/>
</dbReference>
<dbReference type="EMBL" id="JBCFXD010000002">
    <property type="protein sequence ID" value="MEL7558190.1"/>
    <property type="molecule type" value="Genomic_DNA"/>
</dbReference>
<keyword evidence="2" id="KW-0808">Transferase</keyword>
<keyword evidence="1" id="KW-0328">Glycosyltransferase</keyword>
<accession>A0ABU9M518</accession>
<proteinExistence type="predicted"/>
<dbReference type="Proteomes" id="UP001467669">
    <property type="component" value="Unassembled WGS sequence"/>
</dbReference>
<evidence type="ECO:0000256" key="1">
    <source>
        <dbReference type="ARBA" id="ARBA00022676"/>
    </source>
</evidence>
<dbReference type="PANTHER" id="PTHR34136:SF1">
    <property type="entry name" value="UDP-N-ACETYL-D-MANNOSAMINURONIC ACID TRANSFERASE"/>
    <property type="match status" value="1"/>
</dbReference>
<evidence type="ECO:0000313" key="4">
    <source>
        <dbReference type="Proteomes" id="UP001467669"/>
    </source>
</evidence>
<organism evidence="3 4">
    <name type="scientific">Stutzerimonas chloritidismutans</name>
    <name type="common">Pseudomonas chloritidismutans</name>
    <dbReference type="NCBI Taxonomy" id="203192"/>
    <lineage>
        <taxon>Bacteria</taxon>
        <taxon>Pseudomonadati</taxon>
        <taxon>Pseudomonadota</taxon>
        <taxon>Gammaproteobacteria</taxon>
        <taxon>Pseudomonadales</taxon>
        <taxon>Pseudomonadaceae</taxon>
        <taxon>Stutzerimonas</taxon>
    </lineage>
</organism>
<protein>
    <submittedName>
        <fullName evidence="3">WecB/TagA/CpsF family glycosyltransferase</fullName>
    </submittedName>
</protein>
<name>A0ABU9M518_STUCH</name>